<reference evidence="1 2" key="1">
    <citation type="journal article" date="2019" name="Nat. Plants">
        <title>Genome sequencing of Musa balbisiana reveals subgenome evolution and function divergence in polyploid bananas.</title>
        <authorList>
            <person name="Yao X."/>
        </authorList>
    </citation>
    <scope>NUCLEOTIDE SEQUENCE [LARGE SCALE GENOMIC DNA]</scope>
    <source>
        <strain evidence="2">cv. DH-PKW</strain>
        <tissue evidence="1">Leaves</tissue>
    </source>
</reference>
<gene>
    <name evidence="1" type="ORF">C4D60_Mb08t08590</name>
</gene>
<evidence type="ECO:0000313" key="2">
    <source>
        <dbReference type="Proteomes" id="UP000317650"/>
    </source>
</evidence>
<accession>A0A4S8K2A9</accession>
<comment type="caution">
    <text evidence="1">The sequence shown here is derived from an EMBL/GenBank/DDBJ whole genome shotgun (WGS) entry which is preliminary data.</text>
</comment>
<protein>
    <submittedName>
        <fullName evidence="1">Uncharacterized protein</fullName>
    </submittedName>
</protein>
<evidence type="ECO:0000313" key="1">
    <source>
        <dbReference type="EMBL" id="THU68887.1"/>
    </source>
</evidence>
<keyword evidence="2" id="KW-1185">Reference proteome</keyword>
<proteinExistence type="predicted"/>
<organism evidence="1 2">
    <name type="scientific">Musa balbisiana</name>
    <name type="common">Banana</name>
    <dbReference type="NCBI Taxonomy" id="52838"/>
    <lineage>
        <taxon>Eukaryota</taxon>
        <taxon>Viridiplantae</taxon>
        <taxon>Streptophyta</taxon>
        <taxon>Embryophyta</taxon>
        <taxon>Tracheophyta</taxon>
        <taxon>Spermatophyta</taxon>
        <taxon>Magnoliopsida</taxon>
        <taxon>Liliopsida</taxon>
        <taxon>Zingiberales</taxon>
        <taxon>Musaceae</taxon>
        <taxon>Musa</taxon>
    </lineage>
</organism>
<dbReference type="AlphaFoldDB" id="A0A4S8K2A9"/>
<dbReference type="Proteomes" id="UP000317650">
    <property type="component" value="Chromosome 8"/>
</dbReference>
<name>A0A4S8K2A9_MUSBA</name>
<sequence length="108" mass="12145">MLGEHNEVIYQIPIQFTGLYHEGIRIGGGSDDNKGLLVCDMGCLLPFPTPNSLTWVFNAPSLQAWICSLKLLPYHMIMLPSSWTHNGGDEEDWKEANMIGSQRRVVRS</sequence>
<dbReference type="EMBL" id="PYDT01000002">
    <property type="protein sequence ID" value="THU68887.1"/>
    <property type="molecule type" value="Genomic_DNA"/>
</dbReference>